<evidence type="ECO:0000313" key="2">
    <source>
        <dbReference type="EMBL" id="GAA3518194.1"/>
    </source>
</evidence>
<dbReference type="RefSeq" id="WP_344929712.1">
    <property type="nucleotide sequence ID" value="NZ_BAABCW010000019.1"/>
</dbReference>
<protein>
    <recommendedName>
        <fullName evidence="4">DUF4190 domain-containing protein</fullName>
    </recommendedName>
</protein>
<organism evidence="2 3">
    <name type="scientific">Aquimarina addita</name>
    <dbReference type="NCBI Taxonomy" id="870485"/>
    <lineage>
        <taxon>Bacteria</taxon>
        <taxon>Pseudomonadati</taxon>
        <taxon>Bacteroidota</taxon>
        <taxon>Flavobacteriia</taxon>
        <taxon>Flavobacteriales</taxon>
        <taxon>Flavobacteriaceae</taxon>
        <taxon>Aquimarina</taxon>
    </lineage>
</organism>
<reference evidence="3" key="1">
    <citation type="journal article" date="2019" name="Int. J. Syst. Evol. Microbiol.">
        <title>The Global Catalogue of Microorganisms (GCM) 10K type strain sequencing project: providing services to taxonomists for standard genome sequencing and annotation.</title>
        <authorList>
            <consortium name="The Broad Institute Genomics Platform"/>
            <consortium name="The Broad Institute Genome Sequencing Center for Infectious Disease"/>
            <person name="Wu L."/>
            <person name="Ma J."/>
        </authorList>
    </citation>
    <scope>NUCLEOTIDE SEQUENCE [LARGE SCALE GENOMIC DNA]</scope>
    <source>
        <strain evidence="3">JCM 17106</strain>
    </source>
</reference>
<dbReference type="Proteomes" id="UP001500459">
    <property type="component" value="Unassembled WGS sequence"/>
</dbReference>
<gene>
    <name evidence="2" type="ORF">GCM10022393_35390</name>
</gene>
<comment type="caution">
    <text evidence="2">The sequence shown here is derived from an EMBL/GenBank/DDBJ whole genome shotgun (WGS) entry which is preliminary data.</text>
</comment>
<evidence type="ECO:0008006" key="4">
    <source>
        <dbReference type="Google" id="ProtNLM"/>
    </source>
</evidence>
<feature type="transmembrane region" description="Helical" evidence="1">
    <location>
        <begin position="65"/>
        <end position="90"/>
    </location>
</feature>
<evidence type="ECO:0000313" key="3">
    <source>
        <dbReference type="Proteomes" id="UP001500459"/>
    </source>
</evidence>
<dbReference type="NCBIfam" id="NF040945">
    <property type="entry name" value="CCC_membrane"/>
    <property type="match status" value="1"/>
</dbReference>
<dbReference type="Pfam" id="PF07666">
    <property type="entry name" value="MpPF26"/>
    <property type="match status" value="1"/>
</dbReference>
<sequence>MEDKQQIPNATLVLIFGIVSIITALCCYGFIGLIFGIIGLVISNKSVKLYKNNPDLYYGYENLNAGRICAIIGIVLGAIYFLFVLIYFIAMGAMLPWAEMMNGSSTY</sequence>
<keyword evidence="1" id="KW-1133">Transmembrane helix</keyword>
<proteinExistence type="predicted"/>
<keyword evidence="3" id="KW-1185">Reference proteome</keyword>
<dbReference type="EMBL" id="BAABCW010000019">
    <property type="protein sequence ID" value="GAA3518194.1"/>
    <property type="molecule type" value="Genomic_DNA"/>
</dbReference>
<dbReference type="InterPro" id="IPR011655">
    <property type="entry name" value="MpPF26"/>
</dbReference>
<feature type="transmembrane region" description="Helical" evidence="1">
    <location>
        <begin position="12"/>
        <end position="42"/>
    </location>
</feature>
<evidence type="ECO:0000256" key="1">
    <source>
        <dbReference type="SAM" id="Phobius"/>
    </source>
</evidence>
<keyword evidence="1" id="KW-0812">Transmembrane</keyword>
<accession>A0ABP6UR93</accession>
<keyword evidence="1" id="KW-0472">Membrane</keyword>
<name>A0ABP6UR93_9FLAO</name>